<dbReference type="AlphaFoldDB" id="A0A8H4J1I4"/>
<accession>A0A8H4J1I4</accession>
<dbReference type="EMBL" id="WWBZ02000011">
    <property type="protein sequence ID" value="KAF4311252.1"/>
    <property type="molecule type" value="Genomic_DNA"/>
</dbReference>
<organism evidence="3 4">
    <name type="scientific">Botryosphaeria dothidea</name>
    <dbReference type="NCBI Taxonomy" id="55169"/>
    <lineage>
        <taxon>Eukaryota</taxon>
        <taxon>Fungi</taxon>
        <taxon>Dikarya</taxon>
        <taxon>Ascomycota</taxon>
        <taxon>Pezizomycotina</taxon>
        <taxon>Dothideomycetes</taxon>
        <taxon>Dothideomycetes incertae sedis</taxon>
        <taxon>Botryosphaeriales</taxon>
        <taxon>Botryosphaeriaceae</taxon>
        <taxon>Botryosphaeria</taxon>
    </lineage>
</organism>
<reference evidence="3" key="1">
    <citation type="submission" date="2020-04" db="EMBL/GenBank/DDBJ databases">
        <title>Genome Assembly and Annotation of Botryosphaeria dothidea sdau 11-99, a Latent Pathogen of Apple Fruit Ring Rot in China.</title>
        <authorList>
            <person name="Yu C."/>
            <person name="Diao Y."/>
            <person name="Lu Q."/>
            <person name="Zhao J."/>
            <person name="Cui S."/>
            <person name="Peng C."/>
            <person name="He B."/>
            <person name="Liu H."/>
        </authorList>
    </citation>
    <scope>NUCLEOTIDE SEQUENCE [LARGE SCALE GENOMIC DNA]</scope>
    <source>
        <strain evidence="3">Sdau11-99</strain>
    </source>
</reference>
<keyword evidence="2" id="KW-1133">Transmembrane helix</keyword>
<evidence type="ECO:0000313" key="3">
    <source>
        <dbReference type="EMBL" id="KAF4311252.1"/>
    </source>
</evidence>
<evidence type="ECO:0000313" key="4">
    <source>
        <dbReference type="Proteomes" id="UP000572817"/>
    </source>
</evidence>
<keyword evidence="2" id="KW-0812">Transmembrane</keyword>
<evidence type="ECO:0000256" key="2">
    <source>
        <dbReference type="SAM" id="Phobius"/>
    </source>
</evidence>
<evidence type="ECO:0000256" key="1">
    <source>
        <dbReference type="SAM" id="MobiDB-lite"/>
    </source>
</evidence>
<dbReference type="Proteomes" id="UP000572817">
    <property type="component" value="Unassembled WGS sequence"/>
</dbReference>
<keyword evidence="4" id="KW-1185">Reference proteome</keyword>
<feature type="region of interest" description="Disordered" evidence="1">
    <location>
        <begin position="118"/>
        <end position="182"/>
    </location>
</feature>
<protein>
    <submittedName>
        <fullName evidence="3">Uncharacterized protein</fullName>
    </submittedName>
</protein>
<proteinExistence type="predicted"/>
<feature type="transmembrane region" description="Helical" evidence="2">
    <location>
        <begin position="7"/>
        <end position="27"/>
    </location>
</feature>
<sequence length="208" mass="23413">MHSTLHVALRLVLVSSLTAYILLRLLSVIDWTILRFFLATLFTTLVNAFAKFSFLRLPPVRNWKKQTQELTIIEISLENRRAGHRNLGRGEDADLGKAEHAAKYLSYGPKHKKLLLKRARHESVESTGGSKAIRDDPGQPSNELKALPHSDPSVEEINAFSGEKESYQNADEEPDKGHAVEEVPFTDTKQVSMEHRLSAHILVKLELA</sequence>
<comment type="caution">
    <text evidence="3">The sequence shown here is derived from an EMBL/GenBank/DDBJ whole genome shotgun (WGS) entry which is preliminary data.</text>
</comment>
<gene>
    <name evidence="3" type="ORF">GTA08_BOTSDO13413</name>
</gene>
<feature type="transmembrane region" description="Helical" evidence="2">
    <location>
        <begin position="33"/>
        <end position="55"/>
    </location>
</feature>
<keyword evidence="2" id="KW-0472">Membrane</keyword>
<name>A0A8H4J1I4_9PEZI</name>